<keyword evidence="3" id="KW-1185">Reference proteome</keyword>
<feature type="region of interest" description="Disordered" evidence="1">
    <location>
        <begin position="1"/>
        <end position="20"/>
    </location>
</feature>
<gene>
    <name evidence="2" type="primary">Contig13566.g14475</name>
    <name evidence="2" type="ORF">STYLEM_10991</name>
</gene>
<sequence>MEQVQFNSIQPRTREERAAMKDKEQIEVKRLKERVGGFHKYVDAANLNKPDPTSTFFVNEADRFDKDFAVIDKQVREQNYDVKLSKLNNLRQERFQKESLRWDRMETKEEYEKTRITVKAEVFQAGKKNKGGAAYNIVNQDYEQNRDGQKLMQVDNDARVRALMRSKNLEQKNNSVFNILTGENRSMIQVPHHEKYNPIRTAGSQMLNGPPRSQQSQMGGILPGMSY</sequence>
<dbReference type="AlphaFoldDB" id="A0A078AKJ9"/>
<dbReference type="Proteomes" id="UP000039865">
    <property type="component" value="Unassembled WGS sequence"/>
</dbReference>
<evidence type="ECO:0000256" key="1">
    <source>
        <dbReference type="SAM" id="MobiDB-lite"/>
    </source>
</evidence>
<dbReference type="OrthoDB" id="10261433at2759"/>
<dbReference type="EMBL" id="CCKQ01010453">
    <property type="protein sequence ID" value="CDW81967.1"/>
    <property type="molecule type" value="Genomic_DNA"/>
</dbReference>
<evidence type="ECO:0000313" key="2">
    <source>
        <dbReference type="EMBL" id="CDW81967.1"/>
    </source>
</evidence>
<feature type="compositionally biased region" description="Polar residues" evidence="1">
    <location>
        <begin position="203"/>
        <end position="218"/>
    </location>
</feature>
<evidence type="ECO:0000313" key="3">
    <source>
        <dbReference type="Proteomes" id="UP000039865"/>
    </source>
</evidence>
<organism evidence="2 3">
    <name type="scientific">Stylonychia lemnae</name>
    <name type="common">Ciliate</name>
    <dbReference type="NCBI Taxonomy" id="5949"/>
    <lineage>
        <taxon>Eukaryota</taxon>
        <taxon>Sar</taxon>
        <taxon>Alveolata</taxon>
        <taxon>Ciliophora</taxon>
        <taxon>Intramacronucleata</taxon>
        <taxon>Spirotrichea</taxon>
        <taxon>Stichotrichia</taxon>
        <taxon>Sporadotrichida</taxon>
        <taxon>Oxytrichidae</taxon>
        <taxon>Stylonychinae</taxon>
        <taxon>Stylonychia</taxon>
    </lineage>
</organism>
<feature type="compositionally biased region" description="Polar residues" evidence="1">
    <location>
        <begin position="1"/>
        <end position="11"/>
    </location>
</feature>
<feature type="region of interest" description="Disordered" evidence="1">
    <location>
        <begin position="203"/>
        <end position="227"/>
    </location>
</feature>
<dbReference type="InParanoid" id="A0A078AKJ9"/>
<name>A0A078AKJ9_STYLE</name>
<proteinExistence type="predicted"/>
<reference evidence="2 3" key="1">
    <citation type="submission" date="2014-06" db="EMBL/GenBank/DDBJ databases">
        <authorList>
            <person name="Swart Estienne"/>
        </authorList>
    </citation>
    <scope>NUCLEOTIDE SEQUENCE [LARGE SCALE GENOMIC DNA]</scope>
    <source>
        <strain evidence="2 3">130c</strain>
    </source>
</reference>
<dbReference type="OMA" id="RETKKWE"/>
<accession>A0A078AKJ9</accession>
<protein>
    <submittedName>
        <fullName evidence="2">Uncharacterized protein</fullName>
    </submittedName>
</protein>